<organism evidence="2 3">
    <name type="scientific">Cymbomonas tetramitiformis</name>
    <dbReference type="NCBI Taxonomy" id="36881"/>
    <lineage>
        <taxon>Eukaryota</taxon>
        <taxon>Viridiplantae</taxon>
        <taxon>Chlorophyta</taxon>
        <taxon>Pyramimonadophyceae</taxon>
        <taxon>Pyramimonadales</taxon>
        <taxon>Pyramimonadaceae</taxon>
        <taxon>Cymbomonas</taxon>
    </lineage>
</organism>
<dbReference type="AlphaFoldDB" id="A0AAE0FZ49"/>
<protein>
    <submittedName>
        <fullName evidence="2">Uncharacterized protein</fullName>
    </submittedName>
</protein>
<dbReference type="EMBL" id="LGRX02011855">
    <property type="protein sequence ID" value="KAK3268392.1"/>
    <property type="molecule type" value="Genomic_DNA"/>
</dbReference>
<feature type="compositionally biased region" description="Low complexity" evidence="1">
    <location>
        <begin position="293"/>
        <end position="306"/>
    </location>
</feature>
<evidence type="ECO:0000313" key="2">
    <source>
        <dbReference type="EMBL" id="KAK3268392.1"/>
    </source>
</evidence>
<comment type="caution">
    <text evidence="2">The sequence shown here is derived from an EMBL/GenBank/DDBJ whole genome shotgun (WGS) entry which is preliminary data.</text>
</comment>
<sequence>MKLPTGFALDTATADVDFNALLSGLGHVLYPVFYHEAAKLLDLEHDHEFYHVSINELLFSILPRPLRGNALSVYHDCGRSSSPQLALIRRLGDRHQKIKPSYADADRVADLWHILSESAKKTPYVAPFYLVVLCELRAGHVFTFARLALRIRTAFWDESPLATLSRPSDTSPPGSGYRPKGEGRKPDHPSSSRPTAMALRSQKQSAAALDGSWVADSPASLYRKWVGAGYPCTVSFRMWNITETHPDTRGACPYVCKESFANNKHLETSQPAAPRPPLGASAASLSAPPPAAAPQVPAAEETPAAAFHSVRLTDPAPSGDPITGNTDGKHPVVPAASDDASPLLEETPACCSAALHDEDFEWPAFRSSPVWLPKLIDTTETAGPES</sequence>
<feature type="region of interest" description="Disordered" evidence="1">
    <location>
        <begin position="266"/>
        <end position="338"/>
    </location>
</feature>
<dbReference type="Proteomes" id="UP001190700">
    <property type="component" value="Unassembled WGS sequence"/>
</dbReference>
<reference evidence="2 3" key="1">
    <citation type="journal article" date="2015" name="Genome Biol. Evol.">
        <title>Comparative Genomics of a Bacterivorous Green Alga Reveals Evolutionary Causalities and Consequences of Phago-Mixotrophic Mode of Nutrition.</title>
        <authorList>
            <person name="Burns J.A."/>
            <person name="Paasch A."/>
            <person name="Narechania A."/>
            <person name="Kim E."/>
        </authorList>
    </citation>
    <scope>NUCLEOTIDE SEQUENCE [LARGE SCALE GENOMIC DNA]</scope>
    <source>
        <strain evidence="2 3">PLY_AMNH</strain>
    </source>
</reference>
<evidence type="ECO:0000256" key="1">
    <source>
        <dbReference type="SAM" id="MobiDB-lite"/>
    </source>
</evidence>
<proteinExistence type="predicted"/>
<evidence type="ECO:0000313" key="3">
    <source>
        <dbReference type="Proteomes" id="UP001190700"/>
    </source>
</evidence>
<feature type="region of interest" description="Disordered" evidence="1">
    <location>
        <begin position="163"/>
        <end position="201"/>
    </location>
</feature>
<keyword evidence="3" id="KW-1185">Reference proteome</keyword>
<feature type="compositionally biased region" description="Basic and acidic residues" evidence="1">
    <location>
        <begin position="179"/>
        <end position="190"/>
    </location>
</feature>
<gene>
    <name evidence="2" type="ORF">CYMTET_23103</name>
</gene>
<accession>A0AAE0FZ49</accession>
<name>A0AAE0FZ49_9CHLO</name>